<gene>
    <name evidence="12" type="ORF">F503_06411</name>
</gene>
<keyword evidence="3 9" id="KW-0813">Transport</keyword>
<evidence type="ECO:0000256" key="5">
    <source>
        <dbReference type="ARBA" id="ARBA00022927"/>
    </source>
</evidence>
<evidence type="ECO:0000256" key="4">
    <source>
        <dbReference type="ARBA" id="ARBA00022692"/>
    </source>
</evidence>
<comment type="subcellular location">
    <subcellularLocation>
        <location evidence="1">Golgi apparatus membrane</location>
        <topology evidence="1">Single-pass type IV membrane protein</topology>
    </subcellularLocation>
</comment>
<name>S3CSS3_OPHP1</name>
<keyword evidence="7 9" id="KW-0333">Golgi apparatus</keyword>
<evidence type="ECO:0000256" key="11">
    <source>
        <dbReference type="SAM" id="Phobius"/>
    </source>
</evidence>
<evidence type="ECO:0000256" key="3">
    <source>
        <dbReference type="ARBA" id="ARBA00022448"/>
    </source>
</evidence>
<dbReference type="GO" id="GO:0005801">
    <property type="term" value="C:cis-Golgi network"/>
    <property type="evidence" value="ECO:0007669"/>
    <property type="project" value="InterPro"/>
</dbReference>
<dbReference type="STRING" id="1262450.S3CSS3"/>
<keyword evidence="6 11" id="KW-1133">Transmembrane helix</keyword>
<dbReference type="GO" id="GO:0005484">
    <property type="term" value="F:SNAP receptor activity"/>
    <property type="evidence" value="ECO:0007669"/>
    <property type="project" value="TreeGrafter"/>
</dbReference>
<feature type="compositionally biased region" description="Basic and acidic residues" evidence="10">
    <location>
        <begin position="45"/>
        <end position="54"/>
    </location>
</feature>
<evidence type="ECO:0000256" key="1">
    <source>
        <dbReference type="ARBA" id="ARBA00004409"/>
    </source>
</evidence>
<feature type="region of interest" description="Disordered" evidence="10">
    <location>
        <begin position="1"/>
        <end position="54"/>
    </location>
</feature>
<dbReference type="OMA" id="QAYAVND"/>
<dbReference type="GO" id="GO:0006906">
    <property type="term" value="P:vesicle fusion"/>
    <property type="evidence" value="ECO:0007669"/>
    <property type="project" value="TreeGrafter"/>
</dbReference>
<evidence type="ECO:0000256" key="6">
    <source>
        <dbReference type="ARBA" id="ARBA00022989"/>
    </source>
</evidence>
<comment type="subunit">
    <text evidence="9">Component of several multiprotein Golgi SNARE complexes.</text>
</comment>
<organism evidence="12 13">
    <name type="scientific">Ophiostoma piceae (strain UAMH 11346)</name>
    <name type="common">Sap stain fungus</name>
    <dbReference type="NCBI Taxonomy" id="1262450"/>
    <lineage>
        <taxon>Eukaryota</taxon>
        <taxon>Fungi</taxon>
        <taxon>Dikarya</taxon>
        <taxon>Ascomycota</taxon>
        <taxon>Pezizomycotina</taxon>
        <taxon>Sordariomycetes</taxon>
        <taxon>Sordariomycetidae</taxon>
        <taxon>Ophiostomatales</taxon>
        <taxon>Ophiostomataceae</taxon>
        <taxon>Ophiostoma</taxon>
    </lineage>
</organism>
<accession>S3CSS3</accession>
<evidence type="ECO:0000256" key="7">
    <source>
        <dbReference type="ARBA" id="ARBA00023034"/>
    </source>
</evidence>
<comment type="function">
    <text evidence="9">Involved in transport from the ER to the Golgi apparatus as well as in intra-Golgi transport. It belongs to a super-family of proteins called t-SNAREs or soluble NSF (N-ethylmaleimide-sensitive factor) attachment protein receptor.</text>
</comment>
<dbReference type="AlphaFoldDB" id="S3CSS3"/>
<proteinExistence type="inferred from homology"/>
<comment type="similarity">
    <text evidence="2 9">Belongs to the GOSR1 family.</text>
</comment>
<keyword evidence="9" id="KW-0931">ER-Golgi transport</keyword>
<dbReference type="GO" id="GO:0015031">
    <property type="term" value="P:protein transport"/>
    <property type="evidence" value="ECO:0007669"/>
    <property type="project" value="UniProtKB-KW"/>
</dbReference>
<protein>
    <recommendedName>
        <fullName evidence="9">Golgi SNAP receptor complex member 1</fullName>
    </recommendedName>
</protein>
<dbReference type="GO" id="GO:0000139">
    <property type="term" value="C:Golgi membrane"/>
    <property type="evidence" value="ECO:0007669"/>
    <property type="project" value="UniProtKB-SubCell"/>
</dbReference>
<reference evidence="12 13" key="1">
    <citation type="journal article" date="2013" name="BMC Genomics">
        <title>The genome and transcriptome of the pine saprophyte Ophiostoma piceae, and a comparison with the bark beetle-associated pine pathogen Grosmannia clavigera.</title>
        <authorList>
            <person name="Haridas S."/>
            <person name="Wang Y."/>
            <person name="Lim L."/>
            <person name="Massoumi Alamouti S."/>
            <person name="Jackman S."/>
            <person name="Docking R."/>
            <person name="Robertson G."/>
            <person name="Birol I."/>
            <person name="Bohlmann J."/>
            <person name="Breuil C."/>
        </authorList>
    </citation>
    <scope>NUCLEOTIDE SEQUENCE [LARGE SCALE GENOMIC DNA]</scope>
    <source>
        <strain evidence="12 13">UAMH 11346</strain>
    </source>
</reference>
<keyword evidence="5 9" id="KW-0653">Protein transport</keyword>
<feature type="transmembrane region" description="Helical" evidence="11">
    <location>
        <begin position="217"/>
        <end position="234"/>
    </location>
</feature>
<dbReference type="GO" id="GO:0005797">
    <property type="term" value="C:Golgi medial cisterna"/>
    <property type="evidence" value="ECO:0007669"/>
    <property type="project" value="TreeGrafter"/>
</dbReference>
<evidence type="ECO:0000313" key="13">
    <source>
        <dbReference type="Proteomes" id="UP000016923"/>
    </source>
</evidence>
<dbReference type="EMBL" id="KE148165">
    <property type="protein sequence ID" value="EPE03705.1"/>
    <property type="molecule type" value="Genomic_DNA"/>
</dbReference>
<dbReference type="InterPro" id="IPR023601">
    <property type="entry name" value="Golgi_SNAP_su1"/>
</dbReference>
<dbReference type="eggNOG" id="KOG3208">
    <property type="taxonomic scope" value="Eukaryota"/>
</dbReference>
<dbReference type="Pfam" id="PF12352">
    <property type="entry name" value="V-SNARE_C"/>
    <property type="match status" value="1"/>
</dbReference>
<dbReference type="PANTHER" id="PTHR21094">
    <property type="entry name" value="GOS-28 SNARE- RELATED"/>
    <property type="match status" value="1"/>
</dbReference>
<dbReference type="Proteomes" id="UP000016923">
    <property type="component" value="Unassembled WGS sequence"/>
</dbReference>
<dbReference type="VEuPathDB" id="FungiDB:F503_06411"/>
<dbReference type="PANTHER" id="PTHR21094:SF2">
    <property type="entry name" value="GOLGI SNAP RECEPTOR COMPLEX MEMBER 1"/>
    <property type="match status" value="1"/>
</dbReference>
<evidence type="ECO:0000256" key="9">
    <source>
        <dbReference type="PIRNR" id="PIRNR027109"/>
    </source>
</evidence>
<evidence type="ECO:0000256" key="8">
    <source>
        <dbReference type="ARBA" id="ARBA00023136"/>
    </source>
</evidence>
<evidence type="ECO:0000256" key="2">
    <source>
        <dbReference type="ARBA" id="ARBA00008473"/>
    </source>
</evidence>
<dbReference type="PIRSF" id="PIRSF027109">
    <property type="entry name" value="Golgi_SNARE"/>
    <property type="match status" value="1"/>
</dbReference>
<dbReference type="GO" id="GO:0048219">
    <property type="term" value="P:inter-Golgi cisterna vesicle-mediated transport"/>
    <property type="evidence" value="ECO:0007669"/>
    <property type="project" value="TreeGrafter"/>
</dbReference>
<sequence>MSTAGGNSSWAQLRQQVRGLESQTENHLHTYSQLSTASTIPLKPSDQEKQTEKKLEDILTKRESLIRQLTRLLDSDPTLTASAVKQNNLALLREKFEEHRRDMARLKVQLNHARDRANLLANVRNDISSHRLGNGAGTGADGQPTEADYMLDERGHIDHSHDMVDSVLSQAYAVNENFIVQRETLANINRRITLAASKVPGISTLIGRISSKKRRDGIIMGSFIAFCFLVFFWFL</sequence>
<evidence type="ECO:0000256" key="10">
    <source>
        <dbReference type="SAM" id="MobiDB-lite"/>
    </source>
</evidence>
<evidence type="ECO:0000313" key="12">
    <source>
        <dbReference type="EMBL" id="EPE03705.1"/>
    </source>
</evidence>
<keyword evidence="8 9" id="KW-0472">Membrane</keyword>
<keyword evidence="13" id="KW-1185">Reference proteome</keyword>
<dbReference type="OrthoDB" id="422156at2759"/>
<feature type="compositionally biased region" description="Polar residues" evidence="10">
    <location>
        <begin position="1"/>
        <end position="39"/>
    </location>
</feature>
<dbReference type="GO" id="GO:0031201">
    <property type="term" value="C:SNARE complex"/>
    <property type="evidence" value="ECO:0007669"/>
    <property type="project" value="TreeGrafter"/>
</dbReference>
<dbReference type="GO" id="GO:0006888">
    <property type="term" value="P:endoplasmic reticulum to Golgi vesicle-mediated transport"/>
    <property type="evidence" value="ECO:0007669"/>
    <property type="project" value="InterPro"/>
</dbReference>
<keyword evidence="4 11" id="KW-0812">Transmembrane</keyword>
<dbReference type="HOGENOM" id="CLU_078034_1_0_1"/>